<evidence type="ECO:0000256" key="5">
    <source>
        <dbReference type="ARBA" id="ARBA00022723"/>
    </source>
</evidence>
<dbReference type="PROSITE" id="PS00086">
    <property type="entry name" value="CYTOCHROME_P450"/>
    <property type="match status" value="1"/>
</dbReference>
<comment type="similarity">
    <text evidence="3 9">Belongs to the cytochrome P450 family.</text>
</comment>
<evidence type="ECO:0000256" key="1">
    <source>
        <dbReference type="ARBA" id="ARBA00001971"/>
    </source>
</evidence>
<evidence type="ECO:0000256" key="6">
    <source>
        <dbReference type="ARBA" id="ARBA00023002"/>
    </source>
</evidence>
<dbReference type="InterPro" id="IPR001128">
    <property type="entry name" value="Cyt_P450"/>
</dbReference>
<dbReference type="PRINTS" id="PR00463">
    <property type="entry name" value="EP450I"/>
</dbReference>
<dbReference type="PANTHER" id="PTHR46300:SF7">
    <property type="entry name" value="P450, PUTATIVE (EUROFUNG)-RELATED"/>
    <property type="match status" value="1"/>
</dbReference>
<accession>A0ABR2ZNM5</accession>
<keyword evidence="13" id="KW-1185">Reference proteome</keyword>
<evidence type="ECO:0000256" key="8">
    <source>
        <dbReference type="ARBA" id="ARBA00023033"/>
    </source>
</evidence>
<reference evidence="12 13" key="1">
    <citation type="submission" date="2024-05" db="EMBL/GenBank/DDBJ databases">
        <title>A draft genome resource for the thread blight pathogen Marasmius tenuissimus strain MS-2.</title>
        <authorList>
            <person name="Yulfo-Soto G.E."/>
            <person name="Baruah I.K."/>
            <person name="Amoako-Attah I."/>
            <person name="Bukari Y."/>
            <person name="Meinhardt L.W."/>
            <person name="Bailey B.A."/>
            <person name="Cohen S.P."/>
        </authorList>
    </citation>
    <scope>NUCLEOTIDE SEQUENCE [LARGE SCALE GENOMIC DNA]</scope>
    <source>
        <strain evidence="12 13">MS-2</strain>
    </source>
</reference>
<keyword evidence="6 9" id="KW-0560">Oxidoreductase</keyword>
<dbReference type="InterPro" id="IPR017972">
    <property type="entry name" value="Cyt_P450_CS"/>
</dbReference>
<evidence type="ECO:0000256" key="4">
    <source>
        <dbReference type="ARBA" id="ARBA00022617"/>
    </source>
</evidence>
<dbReference type="InterPro" id="IPR050364">
    <property type="entry name" value="Cytochrome_P450_fung"/>
</dbReference>
<comment type="caution">
    <text evidence="12">The sequence shown here is derived from an EMBL/GenBank/DDBJ whole genome shotgun (WGS) entry which is preliminary data.</text>
</comment>
<protein>
    <recommendedName>
        <fullName evidence="14">Cytochrome P450</fullName>
    </recommendedName>
</protein>
<evidence type="ECO:0000256" key="2">
    <source>
        <dbReference type="ARBA" id="ARBA00005179"/>
    </source>
</evidence>
<feature type="region of interest" description="Disordered" evidence="10">
    <location>
        <begin position="411"/>
        <end position="433"/>
    </location>
</feature>
<name>A0ABR2ZNM5_9AGAR</name>
<proteinExistence type="inferred from homology"/>
<dbReference type="PANTHER" id="PTHR46300">
    <property type="entry name" value="P450, PUTATIVE (EUROFUNG)-RELATED-RELATED"/>
    <property type="match status" value="1"/>
</dbReference>
<feature type="chain" id="PRO_5047089933" description="Cytochrome P450" evidence="11">
    <location>
        <begin position="18"/>
        <end position="508"/>
    </location>
</feature>
<dbReference type="Proteomes" id="UP001437256">
    <property type="component" value="Unassembled WGS sequence"/>
</dbReference>
<gene>
    <name evidence="12" type="ORF">AAF712_010543</name>
</gene>
<evidence type="ECO:0000256" key="9">
    <source>
        <dbReference type="RuleBase" id="RU000461"/>
    </source>
</evidence>
<keyword evidence="8 9" id="KW-0503">Monooxygenase</keyword>
<dbReference type="Pfam" id="PF00067">
    <property type="entry name" value="p450"/>
    <property type="match status" value="1"/>
</dbReference>
<evidence type="ECO:0008006" key="14">
    <source>
        <dbReference type="Google" id="ProtNLM"/>
    </source>
</evidence>
<dbReference type="Gene3D" id="1.10.630.10">
    <property type="entry name" value="Cytochrome P450"/>
    <property type="match status" value="1"/>
</dbReference>
<sequence length="508" mass="58066">MAFFLTILTLLLLVVTAIRWRRGRSSCLPLPPGPKGRFFTGVRDQIPSSPWRKYAQWAAEFRTNVLYFRVYNKDYVVLNDYQSVHDLLDKRAAMYSDRPKAWMFFELCAREKAVFNISATNPRHAQYRRLLQTRLGSQAIPQTHRVLLDESEKMVDAITSNPSDFISHIRRNSVAVIMKIAYGYEVTSGKDHFIDVAEECAKISGLAMAPGRWLVDYYPSLRYLPSWFPFAGFRRQAEKWKRRLESLSDEPHQWVKAQMRSSDFTESFTSKLLQPEGEKPVTEAEDDLIKWCAGALYVGATDTTISAMISFILLMALYPDAQKRAQVEIDEVVASNGARLPEISELKRLPYLHAILKEVLRYAPVANIALPHKVIREDEYQGFRIPKDATVIANVWAIMHDPALYPNPTEFDPDRFMRGNGTQPQSSSRRKRVDTINPDPTIFAFGFGRRSCPGIQFAETSLLLCMARILASAEIRLPPATPMKPVVEFTPGITSHIKPFDIRIQRRS</sequence>
<keyword evidence="4 9" id="KW-0349">Heme</keyword>
<comment type="pathway">
    <text evidence="2">Secondary metabolite biosynthesis.</text>
</comment>
<dbReference type="InterPro" id="IPR002401">
    <property type="entry name" value="Cyt_P450_E_grp-I"/>
</dbReference>
<dbReference type="CDD" id="cd11065">
    <property type="entry name" value="CYP64-like"/>
    <property type="match status" value="1"/>
</dbReference>
<comment type="cofactor">
    <cofactor evidence="1">
        <name>heme</name>
        <dbReference type="ChEBI" id="CHEBI:30413"/>
    </cofactor>
</comment>
<keyword evidence="7 9" id="KW-0408">Iron</keyword>
<evidence type="ECO:0000313" key="12">
    <source>
        <dbReference type="EMBL" id="KAL0062609.1"/>
    </source>
</evidence>
<evidence type="ECO:0000256" key="3">
    <source>
        <dbReference type="ARBA" id="ARBA00010617"/>
    </source>
</evidence>
<keyword evidence="11" id="KW-0732">Signal</keyword>
<dbReference type="SUPFAM" id="SSF48264">
    <property type="entry name" value="Cytochrome P450"/>
    <property type="match status" value="1"/>
</dbReference>
<dbReference type="InterPro" id="IPR036396">
    <property type="entry name" value="Cyt_P450_sf"/>
</dbReference>
<evidence type="ECO:0000256" key="10">
    <source>
        <dbReference type="SAM" id="MobiDB-lite"/>
    </source>
</evidence>
<feature type="signal peptide" evidence="11">
    <location>
        <begin position="1"/>
        <end position="17"/>
    </location>
</feature>
<keyword evidence="5 9" id="KW-0479">Metal-binding</keyword>
<organism evidence="12 13">
    <name type="scientific">Marasmius tenuissimus</name>
    <dbReference type="NCBI Taxonomy" id="585030"/>
    <lineage>
        <taxon>Eukaryota</taxon>
        <taxon>Fungi</taxon>
        <taxon>Dikarya</taxon>
        <taxon>Basidiomycota</taxon>
        <taxon>Agaricomycotina</taxon>
        <taxon>Agaricomycetes</taxon>
        <taxon>Agaricomycetidae</taxon>
        <taxon>Agaricales</taxon>
        <taxon>Marasmiineae</taxon>
        <taxon>Marasmiaceae</taxon>
        <taxon>Marasmius</taxon>
    </lineage>
</organism>
<dbReference type="EMBL" id="JBBXMP010000101">
    <property type="protein sequence ID" value="KAL0062609.1"/>
    <property type="molecule type" value="Genomic_DNA"/>
</dbReference>
<evidence type="ECO:0000256" key="11">
    <source>
        <dbReference type="SAM" id="SignalP"/>
    </source>
</evidence>
<evidence type="ECO:0000256" key="7">
    <source>
        <dbReference type="ARBA" id="ARBA00023004"/>
    </source>
</evidence>
<dbReference type="PRINTS" id="PR00385">
    <property type="entry name" value="P450"/>
</dbReference>
<evidence type="ECO:0000313" key="13">
    <source>
        <dbReference type="Proteomes" id="UP001437256"/>
    </source>
</evidence>